<dbReference type="Proteomes" id="UP000264146">
    <property type="component" value="Chromosome"/>
</dbReference>
<reference evidence="2" key="1">
    <citation type="submission" date="2018-06" db="EMBL/GenBank/DDBJ databases">
        <authorList>
            <consortium name="Pathogen Informatics"/>
            <person name="Doyle S."/>
        </authorList>
    </citation>
    <scope>NUCLEOTIDE SEQUENCE [LARGE SCALE GENOMIC DNA]</scope>
    <source>
        <strain evidence="2">NCTC12218</strain>
    </source>
</reference>
<dbReference type="EMBL" id="UHEF01000001">
    <property type="protein sequence ID" value="SUM88526.1"/>
    <property type="molecule type" value="Genomic_DNA"/>
</dbReference>
<reference evidence="1 3" key="2">
    <citation type="submission" date="2020-11" db="EMBL/GenBank/DDBJ databases">
        <authorList>
            <consortium name="Pathogen Informatics"/>
        </authorList>
    </citation>
    <scope>NUCLEOTIDE SEQUENCE [LARGE SCALE GENOMIC DNA]</scope>
    <source>
        <strain evidence="1 3">NCTC12218</strain>
    </source>
</reference>
<evidence type="ECO:0000313" key="3">
    <source>
        <dbReference type="Proteomes" id="UP000264146"/>
    </source>
</evidence>
<dbReference type="EMBL" id="LR962863">
    <property type="protein sequence ID" value="CAD7359530.1"/>
    <property type="molecule type" value="Genomic_DNA"/>
</dbReference>
<gene>
    <name evidence="2" type="ORF">NCTC12218_01182</name>
</gene>
<organism evidence="2">
    <name type="scientific">Staphylococcus schleiferi</name>
    <dbReference type="NCBI Taxonomy" id="1295"/>
    <lineage>
        <taxon>Bacteria</taxon>
        <taxon>Bacillati</taxon>
        <taxon>Bacillota</taxon>
        <taxon>Bacilli</taxon>
        <taxon>Bacillales</taxon>
        <taxon>Staphylococcaceae</taxon>
        <taxon>Staphylococcus</taxon>
    </lineage>
</organism>
<accession>A0A7Z7VWZ5</accession>
<dbReference type="AlphaFoldDB" id="A0A7Z7VWZ5"/>
<proteinExistence type="predicted"/>
<evidence type="ECO:0000313" key="1">
    <source>
        <dbReference type="EMBL" id="CAD7359530.1"/>
    </source>
</evidence>
<protein>
    <submittedName>
        <fullName evidence="2">Uncharacterized protein</fullName>
    </submittedName>
</protein>
<name>A0A7Z7VWZ5_STASC</name>
<sequence length="86" mass="9059">MISINASSIIERRPRAPVLRSIAFSLIAANASSVNSNETPSNSSIFVYCLTSAFLGCVKIFLSASTSNVSRLATIGTRPINSGIKP</sequence>
<evidence type="ECO:0000313" key="2">
    <source>
        <dbReference type="EMBL" id="SUM88526.1"/>
    </source>
</evidence>